<evidence type="ECO:0000313" key="1">
    <source>
        <dbReference type="EMBL" id="MBT0964050.1"/>
    </source>
</evidence>
<reference evidence="2" key="1">
    <citation type="journal article" date="2022" name="ISME J.">
        <title>Genetic and phylogenetic analysis of dissimilatory iodate-reducing bacteria identifies potential niches across the world's oceans.</title>
        <authorList>
            <person name="Reyes-Umana V."/>
            <person name="Henning Z."/>
            <person name="Lee K."/>
            <person name="Barnum T.P."/>
            <person name="Coates J.D."/>
        </authorList>
    </citation>
    <scope>NUCLEOTIDE SEQUENCE [LARGE SCALE GENOMIC DNA]</scope>
    <source>
        <strain evidence="2">IR12</strain>
    </source>
</reference>
<dbReference type="InterPro" id="IPR021317">
    <property type="entry name" value="DUF2917"/>
</dbReference>
<organism evidence="1 2">
    <name type="scientific">Denitromonas iodatirespirans</name>
    <dbReference type="NCBI Taxonomy" id="2795389"/>
    <lineage>
        <taxon>Bacteria</taxon>
        <taxon>Pseudomonadati</taxon>
        <taxon>Pseudomonadota</taxon>
        <taxon>Betaproteobacteria</taxon>
        <taxon>Rhodocyclales</taxon>
        <taxon>Zoogloeaceae</taxon>
        <taxon>Denitromonas</taxon>
    </lineage>
</organism>
<comment type="caution">
    <text evidence="1">The sequence shown here is derived from an EMBL/GenBank/DDBJ whole genome shotgun (WGS) entry which is preliminary data.</text>
</comment>
<dbReference type="Proteomes" id="UP000694660">
    <property type="component" value="Unassembled WGS sequence"/>
</dbReference>
<sequence>MNARDAMHWGVELAGGAILVVPPGATIDCRAGCVWLSEHRPGRDVLLVAGEAHSVGGTGPVVVTAHRGARLVIGLVDDSAGRTLRRILGAAWARLRQRGERAGTGLHHRPGLPAR</sequence>
<accession>A0A944DC29</accession>
<dbReference type="EMBL" id="JAEKFT010000049">
    <property type="protein sequence ID" value="MBT0964050.1"/>
    <property type="molecule type" value="Genomic_DNA"/>
</dbReference>
<protein>
    <submittedName>
        <fullName evidence="1">DUF2917 domain-containing protein</fullName>
    </submittedName>
</protein>
<evidence type="ECO:0000313" key="2">
    <source>
        <dbReference type="Proteomes" id="UP000694660"/>
    </source>
</evidence>
<keyword evidence="2" id="KW-1185">Reference proteome</keyword>
<gene>
    <name evidence="1" type="ORF">I8J34_22970</name>
</gene>
<proteinExistence type="predicted"/>
<name>A0A944DC29_DENI1</name>
<dbReference type="RefSeq" id="WP_214363974.1">
    <property type="nucleotide sequence ID" value="NZ_JAEKFT010000049.1"/>
</dbReference>
<dbReference type="AlphaFoldDB" id="A0A944DC29"/>
<dbReference type="Pfam" id="PF11142">
    <property type="entry name" value="DUF2917"/>
    <property type="match status" value="1"/>
</dbReference>